<evidence type="ECO:0000256" key="5">
    <source>
        <dbReference type="SAM" id="Phobius"/>
    </source>
</evidence>
<evidence type="ECO:0000256" key="2">
    <source>
        <dbReference type="ARBA" id="ARBA00022692"/>
    </source>
</evidence>
<evidence type="ECO:0000313" key="7">
    <source>
        <dbReference type="EMBL" id="MFC6670573.1"/>
    </source>
</evidence>
<keyword evidence="3 5" id="KW-1133">Transmembrane helix</keyword>
<evidence type="ECO:0000256" key="1">
    <source>
        <dbReference type="ARBA" id="ARBA00004370"/>
    </source>
</evidence>
<organism evidence="7 8">
    <name type="scientific">Marinobacterium aestuariivivens</name>
    <dbReference type="NCBI Taxonomy" id="1698799"/>
    <lineage>
        <taxon>Bacteria</taxon>
        <taxon>Pseudomonadati</taxon>
        <taxon>Pseudomonadota</taxon>
        <taxon>Gammaproteobacteria</taxon>
        <taxon>Oceanospirillales</taxon>
        <taxon>Oceanospirillaceae</taxon>
        <taxon>Marinobacterium</taxon>
    </lineage>
</organism>
<dbReference type="PROSITE" id="PS50839">
    <property type="entry name" value="CHASE"/>
    <property type="match status" value="1"/>
</dbReference>
<reference evidence="8" key="1">
    <citation type="journal article" date="2019" name="Int. J. Syst. Evol. Microbiol.">
        <title>The Global Catalogue of Microorganisms (GCM) 10K type strain sequencing project: providing services to taxonomists for standard genome sequencing and annotation.</title>
        <authorList>
            <consortium name="The Broad Institute Genomics Platform"/>
            <consortium name="The Broad Institute Genome Sequencing Center for Infectious Disease"/>
            <person name="Wu L."/>
            <person name="Ma J."/>
        </authorList>
    </citation>
    <scope>NUCLEOTIDE SEQUENCE [LARGE SCALE GENOMIC DNA]</scope>
    <source>
        <strain evidence="8">NBRC 111756</strain>
    </source>
</reference>
<name>A0ABW1ZZE6_9GAMM</name>
<dbReference type="SMART" id="SM01079">
    <property type="entry name" value="CHASE"/>
    <property type="match status" value="1"/>
</dbReference>
<keyword evidence="8" id="KW-1185">Reference proteome</keyword>
<accession>A0ABW1ZZE6</accession>
<evidence type="ECO:0000256" key="4">
    <source>
        <dbReference type="ARBA" id="ARBA00023136"/>
    </source>
</evidence>
<gene>
    <name evidence="7" type="ORF">ACFQDL_11090</name>
</gene>
<feature type="transmembrane region" description="Helical" evidence="5">
    <location>
        <begin position="20"/>
        <end position="40"/>
    </location>
</feature>
<dbReference type="RefSeq" id="WP_379909078.1">
    <property type="nucleotide sequence ID" value="NZ_JBHSWE010000001.1"/>
</dbReference>
<dbReference type="Proteomes" id="UP001596422">
    <property type="component" value="Unassembled WGS sequence"/>
</dbReference>
<dbReference type="InterPro" id="IPR006189">
    <property type="entry name" value="CHASE_dom"/>
</dbReference>
<keyword evidence="2 5" id="KW-0812">Transmembrane</keyword>
<dbReference type="EMBL" id="JBHSWE010000001">
    <property type="protein sequence ID" value="MFC6670573.1"/>
    <property type="molecule type" value="Genomic_DNA"/>
</dbReference>
<evidence type="ECO:0000313" key="8">
    <source>
        <dbReference type="Proteomes" id="UP001596422"/>
    </source>
</evidence>
<dbReference type="Pfam" id="PF03924">
    <property type="entry name" value="CHASE"/>
    <property type="match status" value="1"/>
</dbReference>
<dbReference type="Gene3D" id="3.30.450.350">
    <property type="entry name" value="CHASE domain"/>
    <property type="match status" value="1"/>
</dbReference>
<proteinExistence type="predicted"/>
<evidence type="ECO:0000259" key="6">
    <source>
        <dbReference type="PROSITE" id="PS50839"/>
    </source>
</evidence>
<feature type="transmembrane region" description="Helical" evidence="5">
    <location>
        <begin position="52"/>
        <end position="70"/>
    </location>
</feature>
<protein>
    <submittedName>
        <fullName evidence="7">CHASE domain-containing protein</fullName>
    </submittedName>
</protein>
<comment type="caution">
    <text evidence="7">The sequence shown here is derived from an EMBL/GenBank/DDBJ whole genome shotgun (WGS) entry which is preliminary data.</text>
</comment>
<comment type="subcellular location">
    <subcellularLocation>
        <location evidence="1">Membrane</location>
    </subcellularLocation>
</comment>
<keyword evidence="4 5" id="KW-0472">Membrane</keyword>
<feature type="domain" description="CHASE" evidence="6">
    <location>
        <begin position="113"/>
        <end position="266"/>
    </location>
</feature>
<sequence>MLAAGRIDASQLGGTLFTWWLGDTLGVILVLPLMLVLFKPLRESWMPPIRRVAVPLLVISLVALAAFRAISHNEQQHQQSTFVQFAEVQRRSLQASLDSAVDALHALRGFVQTTPQITPSTFERFTRELLGFNPGLQGLSWNPVVGLEERAGFEQRMQQLHGSPFMLTERGPTGGLVRAAERPRYVVAAFVEPAQQNRAALGFDVLSIPSRESALRQALDSGRPVPTTALRLVTETDGQASVLVFLPVFADGPADGSAPDWQQLRGSRPSRCGWGIWHSRVSVRRFPPRRPWPCWTLKLRGSGGCCSAAATASPPLSWSRQ</sequence>
<evidence type="ECO:0000256" key="3">
    <source>
        <dbReference type="ARBA" id="ARBA00022989"/>
    </source>
</evidence>
<dbReference type="InterPro" id="IPR042240">
    <property type="entry name" value="CHASE_sf"/>
</dbReference>